<evidence type="ECO:0000313" key="2">
    <source>
        <dbReference type="Proteomes" id="UP000243217"/>
    </source>
</evidence>
<protein>
    <recommendedName>
        <fullName evidence="3">Protein kinase domain-containing protein</fullName>
    </recommendedName>
</protein>
<evidence type="ECO:0000313" key="1">
    <source>
        <dbReference type="EMBL" id="OQR90308.1"/>
    </source>
</evidence>
<dbReference type="Gene3D" id="1.10.510.10">
    <property type="entry name" value="Transferase(Phosphotransferase) domain 1"/>
    <property type="match status" value="1"/>
</dbReference>
<dbReference type="EMBL" id="JNBS01002558">
    <property type="protein sequence ID" value="OQR90308.1"/>
    <property type="molecule type" value="Genomic_DNA"/>
</dbReference>
<dbReference type="InterPro" id="IPR011009">
    <property type="entry name" value="Kinase-like_dom_sf"/>
</dbReference>
<keyword evidence="2" id="KW-1185">Reference proteome</keyword>
<comment type="caution">
    <text evidence="1">The sequence shown here is derived from an EMBL/GenBank/DDBJ whole genome shotgun (WGS) entry which is preliminary data.</text>
</comment>
<organism evidence="1 2">
    <name type="scientific">Thraustotheca clavata</name>
    <dbReference type="NCBI Taxonomy" id="74557"/>
    <lineage>
        <taxon>Eukaryota</taxon>
        <taxon>Sar</taxon>
        <taxon>Stramenopiles</taxon>
        <taxon>Oomycota</taxon>
        <taxon>Saprolegniomycetes</taxon>
        <taxon>Saprolegniales</taxon>
        <taxon>Achlyaceae</taxon>
        <taxon>Thraustotheca</taxon>
    </lineage>
</organism>
<dbReference type="Proteomes" id="UP000243217">
    <property type="component" value="Unassembled WGS sequence"/>
</dbReference>
<gene>
    <name evidence="1" type="ORF">THRCLA_22564</name>
</gene>
<reference evidence="1 2" key="1">
    <citation type="journal article" date="2014" name="Genome Biol. Evol.">
        <title>The secreted proteins of Achlya hypogyna and Thraustotheca clavata identify the ancestral oomycete secretome and reveal gene acquisitions by horizontal gene transfer.</title>
        <authorList>
            <person name="Misner I."/>
            <person name="Blouin N."/>
            <person name="Leonard G."/>
            <person name="Richards T.A."/>
            <person name="Lane C.E."/>
        </authorList>
    </citation>
    <scope>NUCLEOTIDE SEQUENCE [LARGE SCALE GENOMIC DNA]</scope>
    <source>
        <strain evidence="1 2">ATCC 34112</strain>
    </source>
</reference>
<sequence>MVLRALVTCKTPEVLTDDGQGHDGFPANIYSFVVLTDTPYASLNSSQFLILNRVCNGSLRPSVSDTCPTWSKKLADECMAYDPKARPTAIEIVRILRSHLFSKESTKERTEIVQVKVQPEVEPTKQRISNSVASSACGLTSSNSANINCPKCKQPNSLLNELCASCNKALLSVPAKINISVK</sequence>
<dbReference type="AlphaFoldDB" id="A0A1V9YX14"/>
<dbReference type="STRING" id="74557.A0A1V9YX14"/>
<dbReference type="SUPFAM" id="SSF56112">
    <property type="entry name" value="Protein kinase-like (PK-like)"/>
    <property type="match status" value="1"/>
</dbReference>
<name>A0A1V9YX14_9STRA</name>
<proteinExistence type="predicted"/>
<accession>A0A1V9YX14</accession>
<evidence type="ECO:0008006" key="3">
    <source>
        <dbReference type="Google" id="ProtNLM"/>
    </source>
</evidence>